<dbReference type="InterPro" id="IPR045709">
    <property type="entry name" value="DUF6065"/>
</dbReference>
<reference evidence="1 2" key="1">
    <citation type="journal article" date="2014" name="Nature">
        <title>Sequential evolution of bacterial morphology by co-option of a developmental regulator.</title>
        <authorList>
            <person name="Jiang C."/>
            <person name="Brown P.J."/>
            <person name="Ducret A."/>
            <person name="Brun Y.V."/>
        </authorList>
    </citation>
    <scope>NUCLEOTIDE SEQUENCE [LARGE SCALE GENOMIC DNA]</scope>
    <source>
        <strain evidence="1 2">DSM 16100</strain>
    </source>
</reference>
<keyword evidence="2" id="KW-1185">Reference proteome</keyword>
<accession>V4PW69</accession>
<dbReference type="PATRIC" id="fig|1121022.4.peg.2011"/>
<comment type="caution">
    <text evidence="1">The sequence shown here is derived from an EMBL/GenBank/DDBJ whole genome shotgun (WGS) entry which is preliminary data.</text>
</comment>
<evidence type="ECO:0000313" key="1">
    <source>
        <dbReference type="EMBL" id="ESQ91649.1"/>
    </source>
</evidence>
<name>V4PW69_9CAUL</name>
<organism evidence="1 2">
    <name type="scientific">Asticcacaulis benevestitus DSM 16100 = ATCC BAA-896</name>
    <dbReference type="NCBI Taxonomy" id="1121022"/>
    <lineage>
        <taxon>Bacteria</taxon>
        <taxon>Pseudomonadati</taxon>
        <taxon>Pseudomonadota</taxon>
        <taxon>Alphaproteobacteria</taxon>
        <taxon>Caulobacterales</taxon>
        <taxon>Caulobacteraceae</taxon>
        <taxon>Asticcacaulis</taxon>
    </lineage>
</organism>
<dbReference type="STRING" id="1121022.GCA_000376105_01064"/>
<dbReference type="AlphaFoldDB" id="V4PW69"/>
<sequence>MELECFVMTTYPPEIVPGRPDRDWMDAFQARFPYRCLPLTMANTTGWEILCPTDFTVIWNGGVGKNDLVISCDADPDYNLEHLVSSHFTHGVLTFHTGYMFRTPPGFAVLASGAPNHVKDGIAPLTGLVETDWLPFPFTMNWLMTRPGMISFKKGEPFCFIQVVEHKKQDNIQPVIKSLESDPDFKNQFDAWAKQRNEFNESLVRRDPDAVKEAWQKFYFKGEKPDPTGQVVEKVEDHINRRRLKAPKLMKSKMTSR</sequence>
<proteinExistence type="predicted"/>
<dbReference type="Proteomes" id="UP000017837">
    <property type="component" value="Unassembled WGS sequence"/>
</dbReference>
<dbReference type="eggNOG" id="ENOG502ZCCP">
    <property type="taxonomic scope" value="Bacteria"/>
</dbReference>
<dbReference type="OrthoDB" id="8910986at2"/>
<protein>
    <submittedName>
        <fullName evidence="1">Uncharacterized protein</fullName>
    </submittedName>
</protein>
<dbReference type="EMBL" id="AWGB01000016">
    <property type="protein sequence ID" value="ESQ91649.1"/>
    <property type="molecule type" value="Genomic_DNA"/>
</dbReference>
<dbReference type="RefSeq" id="WP_018080732.1">
    <property type="nucleotide sequence ID" value="NZ_AQWM01000002.1"/>
</dbReference>
<gene>
    <name evidence="1" type="ORF">ABENE_09950</name>
</gene>
<dbReference type="Pfam" id="PF19541">
    <property type="entry name" value="DUF6065"/>
    <property type="match status" value="1"/>
</dbReference>
<evidence type="ECO:0000313" key="2">
    <source>
        <dbReference type="Proteomes" id="UP000017837"/>
    </source>
</evidence>